<dbReference type="Pfam" id="PF16656">
    <property type="entry name" value="Pur_ac_phosph_N"/>
    <property type="match status" value="2"/>
</dbReference>
<feature type="domain" description="Fibronectin type-III" evidence="4">
    <location>
        <begin position="1073"/>
        <end position="1169"/>
    </location>
</feature>
<dbReference type="InterPro" id="IPR036116">
    <property type="entry name" value="FN3_sf"/>
</dbReference>
<dbReference type="InterPro" id="IPR015914">
    <property type="entry name" value="PAPs_N"/>
</dbReference>
<feature type="compositionally biased region" description="Polar residues" evidence="2">
    <location>
        <begin position="1276"/>
        <end position="1287"/>
    </location>
</feature>
<comment type="caution">
    <text evidence="5">The sequence shown here is derived from an EMBL/GenBank/DDBJ whole genome shotgun (WGS) entry which is preliminary data.</text>
</comment>
<keyword evidence="3" id="KW-0812">Transmembrane</keyword>
<dbReference type="Gene3D" id="2.60.120.200">
    <property type="match status" value="1"/>
</dbReference>
<evidence type="ECO:0000313" key="6">
    <source>
        <dbReference type="Proteomes" id="UP000230779"/>
    </source>
</evidence>
<feature type="domain" description="Fibronectin type-III" evidence="4">
    <location>
        <begin position="979"/>
        <end position="1070"/>
    </location>
</feature>
<dbReference type="Gene3D" id="2.60.40.10">
    <property type="entry name" value="Immunoglobulins"/>
    <property type="match status" value="5"/>
</dbReference>
<evidence type="ECO:0000313" key="5">
    <source>
        <dbReference type="EMBL" id="PIY96975.1"/>
    </source>
</evidence>
<dbReference type="Proteomes" id="UP000230779">
    <property type="component" value="Unassembled WGS sequence"/>
</dbReference>
<dbReference type="CDD" id="cd00063">
    <property type="entry name" value="FN3"/>
    <property type="match status" value="3"/>
</dbReference>
<dbReference type="PROSITE" id="PS50853">
    <property type="entry name" value="FN3"/>
    <property type="match status" value="5"/>
</dbReference>
<sequence>MKKEKEKKQSGNEKDLKRKLKAALATLSVYQKKFQIYRQKYWIQTSISVLLILALAVFLYQGPITKAAPTQDFKSITTQAQFDQGTFSSAVSQSISGGEVRLAGSAGPDNTQYKRTLTINNSSNSNTLTNYQVSLTLDTAALILASKMQGDCDDIRFKDADDSTNLDFWLDGPCNNASSKIWVEVPSIPASSSKSIYLYYGSGSAASQSSIANTFIREITGVIGAWTLDEASGNVADTSGNNYTGTPTGTTVDTGKFGNARNFAGNNNYITTSTAVGTAVAISMWVVDAVPPNPYGMLWRTGPNGAGPDAFFYNGKISLNTWNGDTNSFCTIPANAADGNFHHYVFNVATDTGNTNLYYDNSLCGAATYTNPAANNFTMSSGVAYDWYGKIDQTRVYSHTLTTGEIADLYSNYGYVTTNYPGKELIRKYSSPEPSTSVGIEAATLQSSGTWTSPSDANAIDVIWNGGWSDNGNGNALESSVTIPANTNIDFEMRLSTNRSSWTSWYDMTDEDANSGRYGVSAATLETQFPQSTYKTYRYLQVRATLTQTDGVSNPTLSDITIYYLKDVDPPSSNVTSAHCYTDSGMGTELTTDTWYNDDNIYCTWSGATDPDSGVAGYYVYFGLNNSADPEDDGSSHNEDNSTFSSLTSGNTYYLRLKAYDLVGNTVTTTYQGFIYKFDSTAPTSPGIAAADPAGYSNVNSFTFLWSAGSDDDSGIGEYCYKTGEEGFVETCISGTSVSGIESYQENVNVFYVRSKDEAGNLASSYAQVNYYYNGSAPSEPQDLAVDPAEPTSTNSFTFSWSAPAIYSGSIASYHYSINALPTALNTSTTTATSIGPGPYATQQGTNTFYIVAEDAAGNVNYNAYSSIEFTANTSAPGIPVGVIVTDTSNRAQDKFSLTVTWDEPENTGSGIDHYNVERSEDEGVNYSEISQVAGTGYLDTGLTQNAWYCYRIKAADNANAVSAASTAVCEQARGRYYVPPNLVGTPGVTTRIQSATVEWLTDREGSSFVEYGTATSYGEEQGQEDFVTSHEVTLIALEPDTTYHYRARWTDEDDNTGYSSDYTFTTADALSAPTNLAVTPEYNTENSFKFTWDPPLDEGVTVQGYFYSINSTPTEENVSYTTNEYVGPGPYATQQGTNTFYVVAIDEDNNINYSNYASIDFEAETEAPSIPTGLIITDSSNREAEIYSITLVWEQVTQSSASDGEEITYIIERSVDDDDHFESIAEITSYGYLDVGLDNSETYYYKVKAKDTAGATSAASTTVSDIPEGRYTTPPEITSGPTVTPDSFSANVTWETERNADSHVEYGLTQEFGEEQGTIEESEKHTVVLEGLESKTTYYYRIRSRDQDGNVALSSIATFTTLEAPRVSEVVVSDVKLFDALITWTTNKPTTTKLDYGTAVDYGFTVADTSGSLTTTHTMKLASLTDGTTYHFRPTGLDSTSNSPESSDYSFTTLTFPKVLSISFENKSEGQTEISWTTNVLTTSEVEYYNSSIAPKTQGNSALVTTHSILLFGLEDATAYQFKTKGFDQFGYQAVSEVNTFTTLEDTTPPVITGIQSESNTIGAGETSSVQIIVNWKTNEPTTSQAEFGVGLSGTEFTEQTEANAELVMDHLVVISELAPAKTYRFRVVAVDKAGNESKSGSYSVLTSRKRESFLQLVISNLEETFAWVGQIGLPF</sequence>
<keyword evidence="3" id="KW-1133">Transmembrane helix</keyword>
<dbReference type="SUPFAM" id="SSF49265">
    <property type="entry name" value="Fibronectin type III"/>
    <property type="match status" value="4"/>
</dbReference>
<feature type="domain" description="Fibronectin type-III" evidence="4">
    <location>
        <begin position="879"/>
        <end position="976"/>
    </location>
</feature>
<proteinExistence type="predicted"/>
<gene>
    <name evidence="5" type="ORF">COY66_02280</name>
</gene>
<reference evidence="5 6" key="1">
    <citation type="submission" date="2017-09" db="EMBL/GenBank/DDBJ databases">
        <title>Depth-based differentiation of microbial function through sediment-hosted aquifers and enrichment of novel symbionts in the deep terrestrial subsurface.</title>
        <authorList>
            <person name="Probst A.J."/>
            <person name="Ladd B."/>
            <person name="Jarett J.K."/>
            <person name="Geller-Mcgrath D.E."/>
            <person name="Sieber C.M."/>
            <person name="Emerson J.B."/>
            <person name="Anantharaman K."/>
            <person name="Thomas B.C."/>
            <person name="Malmstrom R."/>
            <person name="Stieglmeier M."/>
            <person name="Klingl A."/>
            <person name="Woyke T."/>
            <person name="Ryan C.M."/>
            <person name="Banfield J.F."/>
        </authorList>
    </citation>
    <scope>NUCLEOTIDE SEQUENCE [LARGE SCALE GENOMIC DNA]</scope>
    <source>
        <strain evidence="5">CG_4_10_14_0_8_um_filter_42_10</strain>
    </source>
</reference>
<keyword evidence="3" id="KW-0472">Membrane</keyword>
<dbReference type="GO" id="GO:0046872">
    <property type="term" value="F:metal ion binding"/>
    <property type="evidence" value="ECO:0007669"/>
    <property type="project" value="InterPro"/>
</dbReference>
<organism evidence="5 6">
    <name type="scientific">Candidatus Kerfeldbacteria bacterium CG_4_10_14_0_8_um_filter_42_10</name>
    <dbReference type="NCBI Taxonomy" id="2014248"/>
    <lineage>
        <taxon>Bacteria</taxon>
        <taxon>Candidatus Kerfeldiibacteriota</taxon>
    </lineage>
</organism>
<protein>
    <recommendedName>
        <fullName evidence="4">Fibronectin type-III domain-containing protein</fullName>
    </recommendedName>
</protein>
<feature type="domain" description="Fibronectin type-III" evidence="4">
    <location>
        <begin position="1275"/>
        <end position="1365"/>
    </location>
</feature>
<evidence type="ECO:0000256" key="1">
    <source>
        <dbReference type="ARBA" id="ARBA00022737"/>
    </source>
</evidence>
<dbReference type="InterPro" id="IPR008963">
    <property type="entry name" value="Purple_acid_Pase-like_N"/>
</dbReference>
<evidence type="ECO:0000259" key="4">
    <source>
        <dbReference type="PROSITE" id="PS50853"/>
    </source>
</evidence>
<dbReference type="Pfam" id="PF10102">
    <property type="entry name" value="DUF2341"/>
    <property type="match status" value="1"/>
</dbReference>
<evidence type="ECO:0000256" key="2">
    <source>
        <dbReference type="SAM" id="MobiDB-lite"/>
    </source>
</evidence>
<dbReference type="SUPFAM" id="SSF49899">
    <property type="entry name" value="Concanavalin A-like lectins/glucanases"/>
    <property type="match status" value="1"/>
</dbReference>
<dbReference type="InterPro" id="IPR018765">
    <property type="entry name" value="DUF2341"/>
</dbReference>
<dbReference type="InterPro" id="IPR050964">
    <property type="entry name" value="Striated_Muscle_Regulatory"/>
</dbReference>
<dbReference type="Gene3D" id="2.60.40.380">
    <property type="entry name" value="Purple acid phosphatase-like, N-terminal"/>
    <property type="match status" value="1"/>
</dbReference>
<feature type="region of interest" description="Disordered" evidence="2">
    <location>
        <begin position="1257"/>
        <end position="1287"/>
    </location>
</feature>
<evidence type="ECO:0000256" key="3">
    <source>
        <dbReference type="SAM" id="Phobius"/>
    </source>
</evidence>
<dbReference type="InterPro" id="IPR003961">
    <property type="entry name" value="FN3_dom"/>
</dbReference>
<dbReference type="EMBL" id="PFMD01000024">
    <property type="protein sequence ID" value="PIY96975.1"/>
    <property type="molecule type" value="Genomic_DNA"/>
</dbReference>
<dbReference type="InterPro" id="IPR013320">
    <property type="entry name" value="ConA-like_dom_sf"/>
</dbReference>
<keyword evidence="1" id="KW-0677">Repeat</keyword>
<dbReference type="SMART" id="SM00060">
    <property type="entry name" value="FN3"/>
    <property type="match status" value="10"/>
</dbReference>
<dbReference type="SUPFAM" id="SSF49363">
    <property type="entry name" value="Purple acid phosphatase, N-terminal domain"/>
    <property type="match status" value="1"/>
</dbReference>
<dbReference type="InterPro" id="IPR013783">
    <property type="entry name" value="Ig-like_fold"/>
</dbReference>
<accession>A0A2M7RJP6</accession>
<name>A0A2M7RJP6_9BACT</name>
<dbReference type="PANTHER" id="PTHR13817:SF73">
    <property type="entry name" value="FIBRONECTIN TYPE-III DOMAIN-CONTAINING PROTEIN"/>
    <property type="match status" value="1"/>
</dbReference>
<feature type="transmembrane region" description="Helical" evidence="3">
    <location>
        <begin position="41"/>
        <end position="60"/>
    </location>
</feature>
<feature type="domain" description="Fibronectin type-III" evidence="4">
    <location>
        <begin position="1459"/>
        <end position="1547"/>
    </location>
</feature>
<dbReference type="PANTHER" id="PTHR13817">
    <property type="entry name" value="TITIN"/>
    <property type="match status" value="1"/>
</dbReference>
<dbReference type="GO" id="GO:0003993">
    <property type="term" value="F:acid phosphatase activity"/>
    <property type="evidence" value="ECO:0007669"/>
    <property type="project" value="InterPro"/>
</dbReference>